<dbReference type="EMBL" id="CM032186">
    <property type="protein sequence ID" value="KAG7091592.1"/>
    <property type="molecule type" value="Genomic_DNA"/>
</dbReference>
<evidence type="ECO:0000313" key="3">
    <source>
        <dbReference type="EMBL" id="KAG7091592.1"/>
    </source>
</evidence>
<protein>
    <recommendedName>
        <fullName evidence="5">Fruit-body specific protein a</fullName>
    </recommendedName>
</protein>
<evidence type="ECO:0000256" key="1">
    <source>
        <dbReference type="SAM" id="MobiDB-lite"/>
    </source>
</evidence>
<feature type="compositionally biased region" description="Pro residues" evidence="1">
    <location>
        <begin position="114"/>
        <end position="137"/>
    </location>
</feature>
<dbReference type="OrthoDB" id="271448at2759"/>
<dbReference type="Proteomes" id="UP001049176">
    <property type="component" value="Chromosome 6"/>
</dbReference>
<evidence type="ECO:0000256" key="2">
    <source>
        <dbReference type="SAM" id="SignalP"/>
    </source>
</evidence>
<evidence type="ECO:0000313" key="4">
    <source>
        <dbReference type="Proteomes" id="UP001049176"/>
    </source>
</evidence>
<dbReference type="AlphaFoldDB" id="A0A9P7URB4"/>
<feature type="signal peptide" evidence="2">
    <location>
        <begin position="1"/>
        <end position="17"/>
    </location>
</feature>
<name>A0A9P7URB4_9AGAR</name>
<comment type="caution">
    <text evidence="3">The sequence shown here is derived from an EMBL/GenBank/DDBJ whole genome shotgun (WGS) entry which is preliminary data.</text>
</comment>
<accession>A0A9P7URB4</accession>
<gene>
    <name evidence="3" type="ORF">E1B28_010613</name>
</gene>
<organism evidence="3 4">
    <name type="scientific">Marasmius oreades</name>
    <name type="common">fairy-ring Marasmius</name>
    <dbReference type="NCBI Taxonomy" id="181124"/>
    <lineage>
        <taxon>Eukaryota</taxon>
        <taxon>Fungi</taxon>
        <taxon>Dikarya</taxon>
        <taxon>Basidiomycota</taxon>
        <taxon>Agaricomycotina</taxon>
        <taxon>Agaricomycetes</taxon>
        <taxon>Agaricomycetidae</taxon>
        <taxon>Agaricales</taxon>
        <taxon>Marasmiineae</taxon>
        <taxon>Marasmiaceae</taxon>
        <taxon>Marasmius</taxon>
    </lineage>
</organism>
<keyword evidence="2" id="KW-0732">Signal</keyword>
<dbReference type="RefSeq" id="XP_043008062.1">
    <property type="nucleotide sequence ID" value="XM_043155590.1"/>
</dbReference>
<feature type="chain" id="PRO_5040190266" description="Fruit-body specific protein a" evidence="2">
    <location>
        <begin position="18"/>
        <end position="234"/>
    </location>
</feature>
<sequence length="234" mass="24960">MMFLTLVTAFAVTSVSATSVRFPNLIAKAELSAGAALSASNNFGSSIPPWQEGYSPAWYMGDNPDNAPELPWLKDRTLCTVLNKVPDSIHCPTFPLALAVRAKLAAPKRRSPVPQDPTVPSPATPSQPPPPPPPPGVYNPVFTNLDGAIEADDYMTFGLVDTIDDCLKMCDTVIGCGFVNTYHDVNGKDGSPLLTCSLYRSCHGPDQAINKGGQSQPDGSINFIRSSDGYCKQS</sequence>
<proteinExistence type="predicted"/>
<reference evidence="3" key="1">
    <citation type="journal article" date="2021" name="Genome Biol. Evol.">
        <title>The assembled and annotated genome of the fairy-ring fungus Marasmius oreades.</title>
        <authorList>
            <person name="Hiltunen M."/>
            <person name="Ament-Velasquez S.L."/>
            <person name="Johannesson H."/>
        </authorList>
    </citation>
    <scope>NUCLEOTIDE SEQUENCE</scope>
    <source>
        <strain evidence="3">03SP1</strain>
    </source>
</reference>
<feature type="region of interest" description="Disordered" evidence="1">
    <location>
        <begin position="107"/>
        <end position="139"/>
    </location>
</feature>
<evidence type="ECO:0008006" key="5">
    <source>
        <dbReference type="Google" id="ProtNLM"/>
    </source>
</evidence>
<dbReference type="KEGG" id="more:E1B28_010613"/>
<dbReference type="GeneID" id="66079689"/>
<keyword evidence="4" id="KW-1185">Reference proteome</keyword>